<protein>
    <recommendedName>
        <fullName evidence="5">Carrier domain-containing protein</fullName>
    </recommendedName>
</protein>
<evidence type="ECO:0000256" key="3">
    <source>
        <dbReference type="ARBA" id="ARBA00022450"/>
    </source>
</evidence>
<dbReference type="InterPro" id="IPR000873">
    <property type="entry name" value="AMP-dep_synth/lig_dom"/>
</dbReference>
<comment type="similarity">
    <text evidence="2">Belongs to the ATP-dependent AMP-binding enzyme family.</text>
</comment>
<dbReference type="PANTHER" id="PTHR45527">
    <property type="entry name" value="NONRIBOSOMAL PEPTIDE SYNTHETASE"/>
    <property type="match status" value="1"/>
</dbReference>
<evidence type="ECO:0000256" key="2">
    <source>
        <dbReference type="ARBA" id="ARBA00006432"/>
    </source>
</evidence>
<dbReference type="SMART" id="SM00823">
    <property type="entry name" value="PKS_PP"/>
    <property type="match status" value="2"/>
</dbReference>
<keyword evidence="7" id="KW-1185">Reference proteome</keyword>
<organism evidence="6 7">
    <name type="scientific">Methylovulum psychrotolerans</name>
    <dbReference type="NCBI Taxonomy" id="1704499"/>
    <lineage>
        <taxon>Bacteria</taxon>
        <taxon>Pseudomonadati</taxon>
        <taxon>Pseudomonadota</taxon>
        <taxon>Gammaproteobacteria</taxon>
        <taxon>Methylococcales</taxon>
        <taxon>Methylococcaceae</taxon>
        <taxon>Methylovulum</taxon>
    </lineage>
</organism>
<evidence type="ECO:0000259" key="5">
    <source>
        <dbReference type="PROSITE" id="PS50075"/>
    </source>
</evidence>
<dbReference type="InterPro" id="IPR006162">
    <property type="entry name" value="Ppantetheine_attach_site"/>
</dbReference>
<comment type="cofactor">
    <cofactor evidence="1">
        <name>pantetheine 4'-phosphate</name>
        <dbReference type="ChEBI" id="CHEBI:47942"/>
    </cofactor>
</comment>
<dbReference type="InterPro" id="IPR045851">
    <property type="entry name" value="AMP-bd_C_sf"/>
</dbReference>
<dbReference type="GO" id="GO:0043041">
    <property type="term" value="P:amino acid activation for nonribosomal peptide biosynthetic process"/>
    <property type="evidence" value="ECO:0007669"/>
    <property type="project" value="TreeGrafter"/>
</dbReference>
<dbReference type="PROSITE" id="PS00012">
    <property type="entry name" value="PHOSPHOPANTETHEINE"/>
    <property type="match status" value="1"/>
</dbReference>
<dbReference type="Gene3D" id="1.10.1200.10">
    <property type="entry name" value="ACP-like"/>
    <property type="match status" value="2"/>
</dbReference>
<feature type="domain" description="Carrier" evidence="5">
    <location>
        <begin position="192"/>
        <end position="266"/>
    </location>
</feature>
<dbReference type="Pfam" id="PF13193">
    <property type="entry name" value="AMP-binding_C"/>
    <property type="match status" value="2"/>
</dbReference>
<dbReference type="GO" id="GO:0003824">
    <property type="term" value="F:catalytic activity"/>
    <property type="evidence" value="ECO:0007669"/>
    <property type="project" value="InterPro"/>
</dbReference>
<dbReference type="InterPro" id="IPR036736">
    <property type="entry name" value="ACP-like_sf"/>
</dbReference>
<keyword evidence="4" id="KW-0597">Phosphoprotein</keyword>
<dbReference type="InterPro" id="IPR023213">
    <property type="entry name" value="CAT-like_dom_sf"/>
</dbReference>
<dbReference type="RefSeq" id="WP_088621267.1">
    <property type="nucleotide sequence ID" value="NZ_CP022129.1"/>
</dbReference>
<dbReference type="FunFam" id="3.40.50.12780:FF:000012">
    <property type="entry name" value="Non-ribosomal peptide synthetase"/>
    <property type="match status" value="1"/>
</dbReference>
<dbReference type="PANTHER" id="PTHR45527:SF1">
    <property type="entry name" value="FATTY ACID SYNTHASE"/>
    <property type="match status" value="1"/>
</dbReference>
<dbReference type="Gene3D" id="3.40.50.980">
    <property type="match status" value="2"/>
</dbReference>
<dbReference type="Pfam" id="PF00501">
    <property type="entry name" value="AMP-binding"/>
    <property type="match status" value="1"/>
</dbReference>
<accession>A0A1Z4C4H0</accession>
<keyword evidence="3" id="KW-0596">Phosphopantetheine</keyword>
<dbReference type="OrthoDB" id="134488at2"/>
<reference evidence="6 7" key="1">
    <citation type="submission" date="2017-06" db="EMBL/GenBank/DDBJ databases">
        <title>Genome Sequencing of the methanotroph Methylovulum psychrotolerants str. HV10-M2 isolated from a high-altitude environment.</title>
        <authorList>
            <person name="Mateos-Rivera A."/>
        </authorList>
    </citation>
    <scope>NUCLEOTIDE SEQUENCE [LARGE SCALE GENOMIC DNA]</scope>
    <source>
        <strain evidence="6 7">HV10_M2</strain>
    </source>
</reference>
<dbReference type="GO" id="GO:0031177">
    <property type="term" value="F:phosphopantetheine binding"/>
    <property type="evidence" value="ECO:0007669"/>
    <property type="project" value="InterPro"/>
</dbReference>
<dbReference type="FunFam" id="3.40.50.980:FF:000001">
    <property type="entry name" value="Non-ribosomal peptide synthetase"/>
    <property type="match status" value="1"/>
</dbReference>
<dbReference type="EMBL" id="CP022129">
    <property type="protein sequence ID" value="ASF48398.1"/>
    <property type="molecule type" value="Genomic_DNA"/>
</dbReference>
<dbReference type="Gene3D" id="2.30.38.10">
    <property type="entry name" value="Luciferase, Domain 3"/>
    <property type="match status" value="2"/>
</dbReference>
<dbReference type="InterPro" id="IPR001242">
    <property type="entry name" value="Condensation_dom"/>
</dbReference>
<evidence type="ECO:0000256" key="1">
    <source>
        <dbReference type="ARBA" id="ARBA00001957"/>
    </source>
</evidence>
<dbReference type="InterPro" id="IPR025110">
    <property type="entry name" value="AMP-bd_C"/>
</dbReference>
<dbReference type="InterPro" id="IPR009081">
    <property type="entry name" value="PP-bd_ACP"/>
</dbReference>
<evidence type="ECO:0000313" key="6">
    <source>
        <dbReference type="EMBL" id="ASF48398.1"/>
    </source>
</evidence>
<dbReference type="Proteomes" id="UP000197019">
    <property type="component" value="Chromosome"/>
</dbReference>
<dbReference type="CDD" id="cd17651">
    <property type="entry name" value="A_NRPS_VisG_like"/>
    <property type="match status" value="1"/>
</dbReference>
<dbReference type="Gene3D" id="3.30.559.30">
    <property type="entry name" value="Nonribosomal peptide synthetase, condensation domain"/>
    <property type="match status" value="1"/>
</dbReference>
<proteinExistence type="inferred from homology"/>
<dbReference type="SUPFAM" id="SSF56801">
    <property type="entry name" value="Acetyl-CoA synthetase-like"/>
    <property type="match status" value="2"/>
</dbReference>
<evidence type="ECO:0000256" key="4">
    <source>
        <dbReference type="ARBA" id="ARBA00022553"/>
    </source>
</evidence>
<dbReference type="FunFam" id="2.30.38.10:FF:000001">
    <property type="entry name" value="Non-ribosomal peptide synthetase PvdI"/>
    <property type="match status" value="1"/>
</dbReference>
<name>A0A1Z4C4H0_9GAMM</name>
<dbReference type="GO" id="GO:0005737">
    <property type="term" value="C:cytoplasm"/>
    <property type="evidence" value="ECO:0007669"/>
    <property type="project" value="TreeGrafter"/>
</dbReference>
<dbReference type="InterPro" id="IPR020845">
    <property type="entry name" value="AMP-binding_CS"/>
</dbReference>
<dbReference type="KEGG" id="mpsy:CEK71_21335"/>
<feature type="domain" description="Carrier" evidence="5">
    <location>
        <begin position="1291"/>
        <end position="1366"/>
    </location>
</feature>
<dbReference type="CDD" id="cd19544">
    <property type="entry name" value="E-C_NRPS"/>
    <property type="match status" value="1"/>
</dbReference>
<dbReference type="PROSITE" id="PS00455">
    <property type="entry name" value="AMP_BINDING"/>
    <property type="match status" value="1"/>
</dbReference>
<dbReference type="InterPro" id="IPR020806">
    <property type="entry name" value="PKS_PP-bd"/>
</dbReference>
<sequence>MGILKHGRPADSHQQPVPLGVAGEIHIGGIQVARGYLNRPALTAERFITDPFQKDGSGRLYKTGDLGRWWPDGSIEYLGRNDFQVKIRGLRIELGEIETRLAACPGIREAVVIAREDVPGDKRLVAYLIPEPGHTPDPTELRRQLAGQLADYMLPAAFVTLEQFPLSTNGKLDRKALPAPDGGSVAARAYEAPQGSTETVIAALWQELLHLEQVGRHDQFFELGGHSLLIVTFIERLRQQGLSATVRSVFTAPTLAELAAQIDAQADPIAELKVPANLIAPDCTALTPDLLPLVKLTVAELDGLVANVPGGAANIQDIYPLAPLQEGILFHHLLAAAGDAYLLRTVLSFADAKGLAQFLAALQQVIDRHDILRTAIHWQGLPQPVQVVQRRALLPITELSLQGTASAMACLLGQTDPSQLRLNLQQAPLFAAYSLYDAQTDSWLLALLNHHLVSDHLTVELIIGEVGQILAGQAADLPRPLPYRQFIAQTLATPSDGYEAYFKARLADITEPTAPFGIMDGQGRITEAKLALSADLAAAIRLNAKRYGLSPAVLFHAAWAQVLAHCTGRDDVVFATVLLGRLQGVSGADRVLGLFINTLPLRIRVGGQSAAQLVTDTGRQLLDLLAYEQASLALAQRCSGVAAPLPLFTSLLNYRHSTQHDQQAGQMADAASTWQGIRVHHSEERTNYPLTVSVDDLGVGFTLTAQCSEGIVAERIVGYFGTALAGLADALAQQPDYPACQLSILPAAERRQVLQAFNGTTVHYPPPICLQQLFEQHAADNPNAPALVFGSHHLSYAELNRQANQLAHHLIAFGIRPDDRVAIALERCPDMVVALLAIFKAGGAYLPLDLSYPDERLAYMLADSRPTVLLTQTVAYPRLLALADEGLPIMLVDVLLTDGAGQGQTGNPDPQALGISPQNLAYIIYTSGSTGQPKGVAMPQAALLNLLNWQFTRAGLPPGQKTLQFAALGFDVAFQEIFSTLGSGACLVLVSDAVRRDPAALLAELERQQVQRLFVPYIALQQLAEAAVNAAVELPYLHDVITAGEQLRISPAIKAFIGRMPGRRLHNHYGPTETHVVTALTLADDPDTWPLLPPIGRPIANSQIYVLDSRLQPVPLGVAGEIYIGGANLARGYFNRPELTAERFIDNPFRAAGDPPGVLYKTGDLGCWRSDGTLDYLGRNDFQVKIRGFRIELGEIEAQLCRCAGVCAAVVVAHPDGVTDKRLVAYLVADLGQQLDAAAVRQQLASQLADYMLPAVFVVLDSLPLSPNGKLDRKALPEPEGGHAASRLYESPQNDIEQVLAAIWQDLLHLDKVGRHDHFFDLGGHSLLAVQLVVRLREAWQIDVPLAAIFEQPTLMGLAECVLDLQLACYQDSDIALLDGQLSLLSEAELRTLLSEDN</sequence>
<dbReference type="Pfam" id="PF00668">
    <property type="entry name" value="Condensation"/>
    <property type="match status" value="1"/>
</dbReference>
<dbReference type="FunFam" id="3.30.300.30:FF:000010">
    <property type="entry name" value="Enterobactin synthetase component F"/>
    <property type="match status" value="2"/>
</dbReference>
<dbReference type="GO" id="GO:0044550">
    <property type="term" value="P:secondary metabolite biosynthetic process"/>
    <property type="evidence" value="ECO:0007669"/>
    <property type="project" value="UniProtKB-ARBA"/>
</dbReference>
<dbReference type="InterPro" id="IPR010071">
    <property type="entry name" value="AA_adenyl_dom"/>
</dbReference>
<dbReference type="SUPFAM" id="SSF52777">
    <property type="entry name" value="CoA-dependent acyltransferases"/>
    <property type="match status" value="2"/>
</dbReference>
<gene>
    <name evidence="6" type="ORF">CEK71_21335</name>
</gene>
<dbReference type="Pfam" id="PF00550">
    <property type="entry name" value="PP-binding"/>
    <property type="match status" value="2"/>
</dbReference>
<dbReference type="SUPFAM" id="SSF47336">
    <property type="entry name" value="ACP-like"/>
    <property type="match status" value="2"/>
</dbReference>
<evidence type="ECO:0000313" key="7">
    <source>
        <dbReference type="Proteomes" id="UP000197019"/>
    </source>
</evidence>
<dbReference type="Gene3D" id="3.30.300.30">
    <property type="match status" value="2"/>
</dbReference>
<dbReference type="FunFam" id="1.10.1200.10:FF:000005">
    <property type="entry name" value="Nonribosomal peptide synthetase 1"/>
    <property type="match status" value="2"/>
</dbReference>
<dbReference type="PROSITE" id="PS50075">
    <property type="entry name" value="CARRIER"/>
    <property type="match status" value="2"/>
</dbReference>
<dbReference type="NCBIfam" id="TIGR01733">
    <property type="entry name" value="AA-adenyl-dom"/>
    <property type="match status" value="1"/>
</dbReference>
<dbReference type="Gene3D" id="3.30.559.10">
    <property type="entry name" value="Chloramphenicol acetyltransferase-like domain"/>
    <property type="match status" value="1"/>
</dbReference>